<comment type="caution">
    <text evidence="1">The sequence shown here is derived from an EMBL/GenBank/DDBJ whole genome shotgun (WGS) entry which is preliminary data.</text>
</comment>
<reference evidence="2" key="1">
    <citation type="journal article" date="2024" name="Algal Res.">
        <title>Biochemical, toxicological and genomic investigation of a high-biomass producing Limnothrix strain isolated from Italian shallow drinking water reservoir.</title>
        <authorList>
            <person name="Simonazzi M."/>
            <person name="Shishido T.K."/>
            <person name="Delbaje E."/>
            <person name="Wahlsten M."/>
            <person name="Fewer D.P."/>
            <person name="Sivonen K."/>
            <person name="Pezzolesi L."/>
            <person name="Pistocchi R."/>
        </authorList>
    </citation>
    <scope>NUCLEOTIDE SEQUENCE [LARGE SCALE GENOMIC DNA]</scope>
    <source>
        <strain evidence="2">LRLZ20PSL1</strain>
    </source>
</reference>
<keyword evidence="1" id="KW-0238">DNA-binding</keyword>
<evidence type="ECO:0000313" key="1">
    <source>
        <dbReference type="EMBL" id="MFG3816682.1"/>
    </source>
</evidence>
<dbReference type="InterPro" id="IPR051675">
    <property type="entry name" value="Endo/Exo/Phosphatase_dom_1"/>
</dbReference>
<proteinExistence type="predicted"/>
<sequence length="169" mass="18845">MKAARSKIARDPFCRLNSALEVAVAAEMGIAIDANRASIDDWLRLPGLSIRQATLLTQLSASGVVFYGLEDLAAALGVTVAQLEPWTPVLRFYFYDPEAASFQRTLDANHATVDELERLPGVDRALAERMIRDRQERGAFRSLIDLKRRLNLSGELLGELMHYLRFPAS</sequence>
<dbReference type="GO" id="GO:0003677">
    <property type="term" value="F:DNA binding"/>
    <property type="evidence" value="ECO:0007669"/>
    <property type="project" value="UniProtKB-KW"/>
</dbReference>
<dbReference type="RefSeq" id="WP_393010749.1">
    <property type="nucleotide sequence ID" value="NZ_JAZAQF010000017.1"/>
</dbReference>
<keyword evidence="2" id="KW-1185">Reference proteome</keyword>
<dbReference type="Gene3D" id="1.10.150.280">
    <property type="entry name" value="AF1531-like domain"/>
    <property type="match status" value="1"/>
</dbReference>
<dbReference type="PANTHER" id="PTHR21180:SF32">
    <property type="entry name" value="ENDONUCLEASE_EXONUCLEASE_PHOSPHATASE FAMILY DOMAIN-CONTAINING PROTEIN 1"/>
    <property type="match status" value="1"/>
</dbReference>
<name>A0ABW7C6B6_9CYAN</name>
<dbReference type="SUPFAM" id="SSF47781">
    <property type="entry name" value="RuvA domain 2-like"/>
    <property type="match status" value="2"/>
</dbReference>
<gene>
    <name evidence="1" type="ORF">VPK24_03455</name>
</gene>
<dbReference type="PANTHER" id="PTHR21180">
    <property type="entry name" value="ENDONUCLEASE/EXONUCLEASE/PHOSPHATASE FAMILY DOMAIN-CONTAINING PROTEIN 1"/>
    <property type="match status" value="1"/>
</dbReference>
<organism evidence="1 2">
    <name type="scientific">Limnothrix redekei LRLZ20PSL1</name>
    <dbReference type="NCBI Taxonomy" id="3112953"/>
    <lineage>
        <taxon>Bacteria</taxon>
        <taxon>Bacillati</taxon>
        <taxon>Cyanobacteriota</taxon>
        <taxon>Cyanophyceae</taxon>
        <taxon>Pseudanabaenales</taxon>
        <taxon>Pseudanabaenaceae</taxon>
        <taxon>Limnothrix</taxon>
    </lineage>
</organism>
<protein>
    <submittedName>
        <fullName evidence="1">ComEA family DNA-binding protein</fullName>
    </submittedName>
</protein>
<accession>A0ABW7C6B6</accession>
<dbReference type="EMBL" id="JAZAQF010000017">
    <property type="protein sequence ID" value="MFG3816682.1"/>
    <property type="molecule type" value="Genomic_DNA"/>
</dbReference>
<dbReference type="InterPro" id="IPR010994">
    <property type="entry name" value="RuvA_2-like"/>
</dbReference>
<dbReference type="Pfam" id="PF12836">
    <property type="entry name" value="HHH_3"/>
    <property type="match status" value="1"/>
</dbReference>
<evidence type="ECO:0000313" key="2">
    <source>
        <dbReference type="Proteomes" id="UP001604335"/>
    </source>
</evidence>
<dbReference type="Proteomes" id="UP001604335">
    <property type="component" value="Unassembled WGS sequence"/>
</dbReference>